<keyword evidence="3" id="KW-1185">Reference proteome</keyword>
<feature type="compositionally biased region" description="Basic residues" evidence="1">
    <location>
        <begin position="183"/>
        <end position="192"/>
    </location>
</feature>
<gene>
    <name evidence="2" type="ORF">SKAU_G00186830</name>
</gene>
<sequence length="231" mass="25843">MKEAAGTCSFRRVTGSGRQTAFPLAWRSRGQVHCKRTYPSGLGSPRQEPYSPGTGPAWGPPPGADIPKPAVTTRSPAGYQREISPPRNTFHMRARYLRLRQAAKYTNQTCWEKRPIRSKALRAPPKPPFPSLCAEGARWTGFRRRTGNPRVRACRCCPEQPESNIQAIHPPSSGNKRQNSRYGGRKSVHLNRRAGVGENPGRASRRSPSDPRKRPNLRAARRDIDSTSRTR</sequence>
<comment type="caution">
    <text evidence="2">The sequence shown here is derived from an EMBL/GenBank/DDBJ whole genome shotgun (WGS) entry which is preliminary data.</text>
</comment>
<dbReference type="AlphaFoldDB" id="A0A9Q1FCW6"/>
<evidence type="ECO:0000313" key="3">
    <source>
        <dbReference type="Proteomes" id="UP001152622"/>
    </source>
</evidence>
<proteinExistence type="predicted"/>
<feature type="compositionally biased region" description="Polar residues" evidence="1">
    <location>
        <begin position="162"/>
        <end position="181"/>
    </location>
</feature>
<dbReference type="EMBL" id="JAINUF010000006">
    <property type="protein sequence ID" value="KAJ8355889.1"/>
    <property type="molecule type" value="Genomic_DNA"/>
</dbReference>
<feature type="compositionally biased region" description="Basic and acidic residues" evidence="1">
    <location>
        <begin position="220"/>
        <end position="231"/>
    </location>
</feature>
<feature type="region of interest" description="Disordered" evidence="1">
    <location>
        <begin position="35"/>
        <end position="59"/>
    </location>
</feature>
<name>A0A9Q1FCW6_SYNKA</name>
<evidence type="ECO:0000256" key="1">
    <source>
        <dbReference type="SAM" id="MobiDB-lite"/>
    </source>
</evidence>
<dbReference type="Proteomes" id="UP001152622">
    <property type="component" value="Chromosome 6"/>
</dbReference>
<protein>
    <submittedName>
        <fullName evidence="2">Uncharacterized protein</fullName>
    </submittedName>
</protein>
<reference evidence="2" key="1">
    <citation type="journal article" date="2023" name="Science">
        <title>Genome structures resolve the early diversification of teleost fishes.</title>
        <authorList>
            <person name="Parey E."/>
            <person name="Louis A."/>
            <person name="Montfort J."/>
            <person name="Bouchez O."/>
            <person name="Roques C."/>
            <person name="Iampietro C."/>
            <person name="Lluch J."/>
            <person name="Castinel A."/>
            <person name="Donnadieu C."/>
            <person name="Desvignes T."/>
            <person name="Floi Bucao C."/>
            <person name="Jouanno E."/>
            <person name="Wen M."/>
            <person name="Mejri S."/>
            <person name="Dirks R."/>
            <person name="Jansen H."/>
            <person name="Henkel C."/>
            <person name="Chen W.J."/>
            <person name="Zahm M."/>
            <person name="Cabau C."/>
            <person name="Klopp C."/>
            <person name="Thompson A.W."/>
            <person name="Robinson-Rechavi M."/>
            <person name="Braasch I."/>
            <person name="Lecointre G."/>
            <person name="Bobe J."/>
            <person name="Postlethwait J.H."/>
            <person name="Berthelot C."/>
            <person name="Roest Crollius H."/>
            <person name="Guiguen Y."/>
        </authorList>
    </citation>
    <scope>NUCLEOTIDE SEQUENCE</scope>
    <source>
        <strain evidence="2">WJC10195</strain>
    </source>
</reference>
<feature type="region of interest" description="Disordered" evidence="1">
    <location>
        <begin position="162"/>
        <end position="231"/>
    </location>
</feature>
<organism evidence="2 3">
    <name type="scientific">Synaphobranchus kaupii</name>
    <name type="common">Kaup's arrowtooth eel</name>
    <dbReference type="NCBI Taxonomy" id="118154"/>
    <lineage>
        <taxon>Eukaryota</taxon>
        <taxon>Metazoa</taxon>
        <taxon>Chordata</taxon>
        <taxon>Craniata</taxon>
        <taxon>Vertebrata</taxon>
        <taxon>Euteleostomi</taxon>
        <taxon>Actinopterygii</taxon>
        <taxon>Neopterygii</taxon>
        <taxon>Teleostei</taxon>
        <taxon>Anguilliformes</taxon>
        <taxon>Synaphobranchidae</taxon>
        <taxon>Synaphobranchus</taxon>
    </lineage>
</organism>
<evidence type="ECO:0000313" key="2">
    <source>
        <dbReference type="EMBL" id="KAJ8355889.1"/>
    </source>
</evidence>
<accession>A0A9Q1FCW6</accession>